<dbReference type="GO" id="GO:0003676">
    <property type="term" value="F:nucleic acid binding"/>
    <property type="evidence" value="ECO:0007669"/>
    <property type="project" value="InterPro"/>
</dbReference>
<dbReference type="EMBL" id="OZ034815">
    <property type="protein sequence ID" value="CAL1369459.1"/>
    <property type="molecule type" value="Genomic_DNA"/>
</dbReference>
<dbReference type="PANTHER" id="PTHR47074:SF11">
    <property type="entry name" value="REVERSE TRANSCRIPTASE-LIKE PROTEIN"/>
    <property type="match status" value="1"/>
</dbReference>
<dbReference type="AlphaFoldDB" id="A0AAV2D7U6"/>
<sequence>MTFEFYQPHVCFLAIQFYNQVLEVSNLLLPPPPRSSLLPNHPTTTWVPPPEDFLKINFDAAVSATECSSGLVIRGSDGHVVLAFGLQHQGIVNPYLEELLAFRDAISIVASRSLTRVIVEGDYEVVVKAS</sequence>
<dbReference type="CDD" id="cd06222">
    <property type="entry name" value="RNase_H_like"/>
    <property type="match status" value="1"/>
</dbReference>
<gene>
    <name evidence="2" type="ORF">LTRI10_LOCUS12059</name>
</gene>
<dbReference type="Proteomes" id="UP001497516">
    <property type="component" value="Chromosome 2"/>
</dbReference>
<reference evidence="2 3" key="1">
    <citation type="submission" date="2024-04" db="EMBL/GenBank/DDBJ databases">
        <authorList>
            <person name="Fracassetti M."/>
        </authorList>
    </citation>
    <scope>NUCLEOTIDE SEQUENCE [LARGE SCALE GENOMIC DNA]</scope>
</reference>
<dbReference type="InterPro" id="IPR052929">
    <property type="entry name" value="RNase_H-like_EbsB-rel"/>
</dbReference>
<evidence type="ECO:0000313" key="3">
    <source>
        <dbReference type="Proteomes" id="UP001497516"/>
    </source>
</evidence>
<feature type="domain" description="RNase H type-1" evidence="1">
    <location>
        <begin position="57"/>
        <end position="128"/>
    </location>
</feature>
<organism evidence="2 3">
    <name type="scientific">Linum trigynum</name>
    <dbReference type="NCBI Taxonomy" id="586398"/>
    <lineage>
        <taxon>Eukaryota</taxon>
        <taxon>Viridiplantae</taxon>
        <taxon>Streptophyta</taxon>
        <taxon>Embryophyta</taxon>
        <taxon>Tracheophyta</taxon>
        <taxon>Spermatophyta</taxon>
        <taxon>Magnoliopsida</taxon>
        <taxon>eudicotyledons</taxon>
        <taxon>Gunneridae</taxon>
        <taxon>Pentapetalae</taxon>
        <taxon>rosids</taxon>
        <taxon>fabids</taxon>
        <taxon>Malpighiales</taxon>
        <taxon>Linaceae</taxon>
        <taxon>Linum</taxon>
    </lineage>
</organism>
<dbReference type="Pfam" id="PF13456">
    <property type="entry name" value="RVT_3"/>
    <property type="match status" value="1"/>
</dbReference>
<dbReference type="InterPro" id="IPR044730">
    <property type="entry name" value="RNase_H-like_dom_plant"/>
</dbReference>
<dbReference type="GO" id="GO:0004523">
    <property type="term" value="F:RNA-DNA hybrid ribonuclease activity"/>
    <property type="evidence" value="ECO:0007669"/>
    <property type="project" value="InterPro"/>
</dbReference>
<protein>
    <recommendedName>
        <fullName evidence="1">RNase H type-1 domain-containing protein</fullName>
    </recommendedName>
</protein>
<dbReference type="PANTHER" id="PTHR47074">
    <property type="entry name" value="BNAC02G40300D PROTEIN"/>
    <property type="match status" value="1"/>
</dbReference>
<keyword evidence="3" id="KW-1185">Reference proteome</keyword>
<evidence type="ECO:0000259" key="1">
    <source>
        <dbReference type="Pfam" id="PF13456"/>
    </source>
</evidence>
<accession>A0AAV2D7U6</accession>
<name>A0AAV2D7U6_9ROSI</name>
<proteinExistence type="predicted"/>
<dbReference type="InterPro" id="IPR002156">
    <property type="entry name" value="RNaseH_domain"/>
</dbReference>
<evidence type="ECO:0000313" key="2">
    <source>
        <dbReference type="EMBL" id="CAL1369459.1"/>
    </source>
</evidence>